<dbReference type="InterPro" id="IPR050116">
    <property type="entry name" value="DNA_polymerase-Y"/>
</dbReference>
<dbReference type="Pfam" id="PF00817">
    <property type="entry name" value="IMS"/>
    <property type="match status" value="1"/>
</dbReference>
<organism evidence="2 3">
    <name type="scientific">Zophobas morio</name>
    <dbReference type="NCBI Taxonomy" id="2755281"/>
    <lineage>
        <taxon>Eukaryota</taxon>
        <taxon>Metazoa</taxon>
        <taxon>Ecdysozoa</taxon>
        <taxon>Arthropoda</taxon>
        <taxon>Hexapoda</taxon>
        <taxon>Insecta</taxon>
        <taxon>Pterygota</taxon>
        <taxon>Neoptera</taxon>
        <taxon>Endopterygota</taxon>
        <taxon>Coleoptera</taxon>
        <taxon>Polyphaga</taxon>
        <taxon>Cucujiformia</taxon>
        <taxon>Tenebrionidae</taxon>
        <taxon>Zophobas</taxon>
    </lineage>
</organism>
<dbReference type="Gene3D" id="3.30.70.270">
    <property type="match status" value="1"/>
</dbReference>
<evidence type="ECO:0000313" key="2">
    <source>
        <dbReference type="EMBL" id="KAJ3616291.1"/>
    </source>
</evidence>
<dbReference type="GO" id="GO:0042276">
    <property type="term" value="P:error-prone translesion synthesis"/>
    <property type="evidence" value="ECO:0007669"/>
    <property type="project" value="TreeGrafter"/>
</dbReference>
<dbReference type="InterPro" id="IPR043128">
    <property type="entry name" value="Rev_trsase/Diguanyl_cyclase"/>
</dbReference>
<dbReference type="GO" id="GO:0006281">
    <property type="term" value="P:DNA repair"/>
    <property type="evidence" value="ECO:0007669"/>
    <property type="project" value="InterPro"/>
</dbReference>
<name>A0AA38HJG2_9CUCU</name>
<dbReference type="InterPro" id="IPR001126">
    <property type="entry name" value="UmuC"/>
</dbReference>
<dbReference type="PANTHER" id="PTHR11076:SF33">
    <property type="entry name" value="DNA POLYMERASE KAPPA"/>
    <property type="match status" value="1"/>
</dbReference>
<dbReference type="EMBL" id="JALNTZ010003666">
    <property type="protein sequence ID" value="KAJ3616291.1"/>
    <property type="molecule type" value="Genomic_DNA"/>
</dbReference>
<feature type="domain" description="UmuC" evidence="1">
    <location>
        <begin position="1"/>
        <end position="104"/>
    </location>
</feature>
<dbReference type="PANTHER" id="PTHR11076">
    <property type="entry name" value="DNA REPAIR POLYMERASE UMUC / TRANSFERASE FAMILY MEMBER"/>
    <property type="match status" value="1"/>
</dbReference>
<protein>
    <recommendedName>
        <fullName evidence="1">UmuC domain-containing protein</fullName>
    </recommendedName>
</protein>
<dbReference type="Gene3D" id="3.40.1170.60">
    <property type="match status" value="1"/>
</dbReference>
<sequence>MDAFFASCHIANDPSLKDKPVVVSSPNARAIILTASYPARKYGVKAGIPMFKAREMYDGLVVVKSNYKIYVDMSNKIFGIIKEKFSAKLEVISIDEGYVDVTNE</sequence>
<reference evidence="2" key="1">
    <citation type="journal article" date="2023" name="G3 (Bethesda)">
        <title>Whole genome assemblies of Zophobas morio and Tenebrio molitor.</title>
        <authorList>
            <person name="Kaur S."/>
            <person name="Stinson S.A."/>
            <person name="diCenzo G.C."/>
        </authorList>
    </citation>
    <scope>NUCLEOTIDE SEQUENCE</scope>
    <source>
        <strain evidence="2">QUZm001</strain>
    </source>
</reference>
<keyword evidence="3" id="KW-1185">Reference proteome</keyword>
<evidence type="ECO:0000313" key="3">
    <source>
        <dbReference type="Proteomes" id="UP001168821"/>
    </source>
</evidence>
<dbReference type="SUPFAM" id="SSF56672">
    <property type="entry name" value="DNA/RNA polymerases"/>
    <property type="match status" value="1"/>
</dbReference>
<dbReference type="Proteomes" id="UP001168821">
    <property type="component" value="Unassembled WGS sequence"/>
</dbReference>
<accession>A0AA38HJG2</accession>
<dbReference type="GO" id="GO:0003887">
    <property type="term" value="F:DNA-directed DNA polymerase activity"/>
    <property type="evidence" value="ECO:0007669"/>
    <property type="project" value="TreeGrafter"/>
</dbReference>
<evidence type="ECO:0000259" key="1">
    <source>
        <dbReference type="PROSITE" id="PS50173"/>
    </source>
</evidence>
<dbReference type="InterPro" id="IPR043502">
    <property type="entry name" value="DNA/RNA_pol_sf"/>
</dbReference>
<gene>
    <name evidence="2" type="ORF">Zmor_011947</name>
</gene>
<proteinExistence type="predicted"/>
<comment type="caution">
    <text evidence="2">The sequence shown here is derived from an EMBL/GenBank/DDBJ whole genome shotgun (WGS) entry which is preliminary data.</text>
</comment>
<dbReference type="AlphaFoldDB" id="A0AA38HJG2"/>
<dbReference type="PROSITE" id="PS50173">
    <property type="entry name" value="UMUC"/>
    <property type="match status" value="1"/>
</dbReference>